<comment type="caution">
    <text evidence="2">The sequence shown here is derived from an EMBL/GenBank/DDBJ whole genome shotgun (WGS) entry which is preliminary data.</text>
</comment>
<evidence type="ECO:0008006" key="4">
    <source>
        <dbReference type="Google" id="ProtNLM"/>
    </source>
</evidence>
<evidence type="ECO:0000313" key="3">
    <source>
        <dbReference type="Proteomes" id="UP000309566"/>
    </source>
</evidence>
<dbReference type="Proteomes" id="UP000309566">
    <property type="component" value="Unassembled WGS sequence"/>
</dbReference>
<dbReference type="PROSITE" id="PS51257">
    <property type="entry name" value="PROKAR_LIPOPROTEIN"/>
    <property type="match status" value="1"/>
</dbReference>
<name>A0A4S2DF88_9BACE</name>
<sequence length="129" mass="14777">MNRQKIYLAIVLALIFMSSCGSSAKLAKNHDEMKSDSRIWDYLDVSDRERALVDSIVALDEYALFLDSYKKYWAKKNTMLEGEDVEQTKEFAEYAAACSKILRITYELKLSKDASVAVFAKMREVANNK</sequence>
<dbReference type="AlphaFoldDB" id="A0A4S2DF88"/>
<evidence type="ECO:0000313" key="2">
    <source>
        <dbReference type="EMBL" id="TGY40375.1"/>
    </source>
</evidence>
<organism evidence="2 3">
    <name type="scientific">Bacteroides caecimuris</name>
    <dbReference type="NCBI Taxonomy" id="1796613"/>
    <lineage>
        <taxon>Bacteria</taxon>
        <taxon>Pseudomonadati</taxon>
        <taxon>Bacteroidota</taxon>
        <taxon>Bacteroidia</taxon>
        <taxon>Bacteroidales</taxon>
        <taxon>Bacteroidaceae</taxon>
        <taxon>Bacteroides</taxon>
    </lineage>
</organism>
<gene>
    <name evidence="2" type="ORF">E5353_02605</name>
</gene>
<feature type="chain" id="PRO_5020431097" description="Lipoprotein" evidence="1">
    <location>
        <begin position="25"/>
        <end position="129"/>
    </location>
</feature>
<feature type="signal peptide" evidence="1">
    <location>
        <begin position="1"/>
        <end position="24"/>
    </location>
</feature>
<accession>A0A4S2DF88</accession>
<keyword evidence="1" id="KW-0732">Signal</keyword>
<reference evidence="2 3" key="1">
    <citation type="submission" date="2019-04" db="EMBL/GenBank/DDBJ databases">
        <title>Microbes associate with the intestines of laboratory mice.</title>
        <authorList>
            <person name="Navarre W."/>
            <person name="Wong E."/>
            <person name="Huang K."/>
            <person name="Tropini C."/>
            <person name="Ng K."/>
            <person name="Yu B."/>
        </authorList>
    </citation>
    <scope>NUCLEOTIDE SEQUENCE [LARGE SCALE GENOMIC DNA]</scope>
    <source>
        <strain evidence="2 3">NM63_1-25</strain>
    </source>
</reference>
<proteinExistence type="predicted"/>
<evidence type="ECO:0000256" key="1">
    <source>
        <dbReference type="SAM" id="SignalP"/>
    </source>
</evidence>
<dbReference type="RefSeq" id="WP_135998845.1">
    <property type="nucleotide sequence ID" value="NZ_SRYX01000006.1"/>
</dbReference>
<protein>
    <recommendedName>
        <fullName evidence="4">Lipoprotein</fullName>
    </recommendedName>
</protein>
<dbReference type="EMBL" id="SRYX01000006">
    <property type="protein sequence ID" value="TGY40375.1"/>
    <property type="molecule type" value="Genomic_DNA"/>
</dbReference>